<dbReference type="Proteomes" id="UP000479293">
    <property type="component" value="Unassembled WGS sequence"/>
</dbReference>
<accession>A0A7C9BIS1</accession>
<feature type="chain" id="PRO_5028858436" evidence="2">
    <location>
        <begin position="21"/>
        <end position="152"/>
    </location>
</feature>
<dbReference type="FunFam" id="3.30.1330.40:FF:000001">
    <property type="entry name" value="L-PSP family endoribonuclease"/>
    <property type="match status" value="1"/>
</dbReference>
<dbReference type="GO" id="GO:0005829">
    <property type="term" value="C:cytosol"/>
    <property type="evidence" value="ECO:0007669"/>
    <property type="project" value="TreeGrafter"/>
</dbReference>
<name>A0A7C9BIS1_9BACT</name>
<dbReference type="EMBL" id="WHLY01000002">
    <property type="protein sequence ID" value="MPR34737.1"/>
    <property type="molecule type" value="Genomic_DNA"/>
</dbReference>
<dbReference type="CDD" id="cd00448">
    <property type="entry name" value="YjgF_YER057c_UK114_family"/>
    <property type="match status" value="1"/>
</dbReference>
<sequence length="152" mass="16424">MKRILLLLAFLLCTGLSAFAQKQIIRTDGAPQPVGPYSQGVVAQGLLFVAGQVGLDPATRKLVEGGLEKEVPQIMENIKAILAAHGMDMTHVVNTTIFMKNLAQFEKVNDLYASYFTRDFPARTTVGVDAIPAGGAIEIAVVAVVPFRKRKK</sequence>
<gene>
    <name evidence="3" type="ORF">GBK04_15590</name>
</gene>
<dbReference type="RefSeq" id="WP_152761205.1">
    <property type="nucleotide sequence ID" value="NZ_WHLY01000002.1"/>
</dbReference>
<dbReference type="Gene3D" id="3.30.1330.40">
    <property type="entry name" value="RutC-like"/>
    <property type="match status" value="1"/>
</dbReference>
<organism evidence="3 4">
    <name type="scientific">Salmonirosea aquatica</name>
    <dbReference type="NCBI Taxonomy" id="2654236"/>
    <lineage>
        <taxon>Bacteria</taxon>
        <taxon>Pseudomonadati</taxon>
        <taxon>Bacteroidota</taxon>
        <taxon>Cytophagia</taxon>
        <taxon>Cytophagales</taxon>
        <taxon>Spirosomataceae</taxon>
        <taxon>Salmonirosea</taxon>
    </lineage>
</organism>
<feature type="signal peptide" evidence="2">
    <location>
        <begin position="1"/>
        <end position="20"/>
    </location>
</feature>
<dbReference type="InterPro" id="IPR035959">
    <property type="entry name" value="RutC-like_sf"/>
</dbReference>
<dbReference type="SUPFAM" id="SSF55298">
    <property type="entry name" value="YjgF-like"/>
    <property type="match status" value="1"/>
</dbReference>
<reference evidence="3 4" key="1">
    <citation type="submission" date="2019-10" db="EMBL/GenBank/DDBJ databases">
        <title>Draft Genome Sequence of Cytophagaceae sp. SJW1-29.</title>
        <authorList>
            <person name="Choi A."/>
        </authorList>
    </citation>
    <scope>NUCLEOTIDE SEQUENCE [LARGE SCALE GENOMIC DNA]</scope>
    <source>
        <strain evidence="3 4">SJW1-29</strain>
    </source>
</reference>
<dbReference type="AlphaFoldDB" id="A0A7C9BIS1"/>
<keyword evidence="4" id="KW-1185">Reference proteome</keyword>
<dbReference type="GO" id="GO:0019239">
    <property type="term" value="F:deaminase activity"/>
    <property type="evidence" value="ECO:0007669"/>
    <property type="project" value="TreeGrafter"/>
</dbReference>
<dbReference type="PANTHER" id="PTHR11803">
    <property type="entry name" value="2-IMINOBUTANOATE/2-IMINOPROPANOATE DEAMINASE RIDA"/>
    <property type="match status" value="1"/>
</dbReference>
<protein>
    <submittedName>
        <fullName evidence="3">RidA family protein</fullName>
    </submittedName>
</protein>
<dbReference type="NCBIfam" id="TIGR00004">
    <property type="entry name" value="Rid family detoxifying hydrolase"/>
    <property type="match status" value="1"/>
</dbReference>
<comment type="similarity">
    <text evidence="1">Belongs to the RutC family.</text>
</comment>
<dbReference type="InterPro" id="IPR006056">
    <property type="entry name" value="RidA"/>
</dbReference>
<evidence type="ECO:0000313" key="3">
    <source>
        <dbReference type="EMBL" id="MPR34737.1"/>
    </source>
</evidence>
<keyword evidence="2" id="KW-0732">Signal</keyword>
<evidence type="ECO:0000256" key="2">
    <source>
        <dbReference type="SAM" id="SignalP"/>
    </source>
</evidence>
<comment type="caution">
    <text evidence="3">The sequence shown here is derived from an EMBL/GenBank/DDBJ whole genome shotgun (WGS) entry which is preliminary data.</text>
</comment>
<evidence type="ECO:0000256" key="1">
    <source>
        <dbReference type="ARBA" id="ARBA00010552"/>
    </source>
</evidence>
<dbReference type="InterPro" id="IPR006175">
    <property type="entry name" value="YjgF/YER057c/UK114"/>
</dbReference>
<evidence type="ECO:0000313" key="4">
    <source>
        <dbReference type="Proteomes" id="UP000479293"/>
    </source>
</evidence>
<proteinExistence type="inferred from homology"/>
<dbReference type="PANTHER" id="PTHR11803:SF58">
    <property type="entry name" value="PROTEIN HMF1-RELATED"/>
    <property type="match status" value="1"/>
</dbReference>
<dbReference type="Pfam" id="PF01042">
    <property type="entry name" value="Ribonuc_L-PSP"/>
    <property type="match status" value="1"/>
</dbReference>